<dbReference type="AlphaFoldDB" id="A0A1M2V3A0"/>
<dbReference type="OrthoDB" id="2686083at2759"/>
<dbReference type="OMA" id="MTMFGWM"/>
<evidence type="ECO:0000313" key="3">
    <source>
        <dbReference type="EMBL" id="OJT02089.1"/>
    </source>
</evidence>
<reference evidence="3 4" key="1">
    <citation type="submission" date="2016-10" db="EMBL/GenBank/DDBJ databases">
        <title>Genome sequence of the basidiomycete white-rot fungus Trametes pubescens.</title>
        <authorList>
            <person name="Makela M.R."/>
            <person name="Granchi Z."/>
            <person name="Peng M."/>
            <person name="De Vries R.P."/>
            <person name="Grigoriev I."/>
            <person name="Riley R."/>
            <person name="Hilden K."/>
        </authorList>
    </citation>
    <scope>NUCLEOTIDE SEQUENCE [LARGE SCALE GENOMIC DNA]</scope>
    <source>
        <strain evidence="3 4">FBCC735</strain>
    </source>
</reference>
<feature type="region of interest" description="Disordered" evidence="1">
    <location>
        <begin position="175"/>
        <end position="198"/>
    </location>
</feature>
<evidence type="ECO:0000256" key="1">
    <source>
        <dbReference type="SAM" id="MobiDB-lite"/>
    </source>
</evidence>
<name>A0A1M2V3A0_TRAPU</name>
<keyword evidence="2" id="KW-0812">Transmembrane</keyword>
<keyword evidence="4" id="KW-1185">Reference proteome</keyword>
<dbReference type="STRING" id="154538.A0A1M2V3A0"/>
<evidence type="ECO:0000256" key="2">
    <source>
        <dbReference type="SAM" id="Phobius"/>
    </source>
</evidence>
<keyword evidence="2" id="KW-1133">Transmembrane helix</keyword>
<accession>A0A1M2V3A0</accession>
<feature type="transmembrane region" description="Helical" evidence="2">
    <location>
        <begin position="124"/>
        <end position="148"/>
    </location>
</feature>
<dbReference type="Proteomes" id="UP000184267">
    <property type="component" value="Unassembled WGS sequence"/>
</dbReference>
<organism evidence="3 4">
    <name type="scientific">Trametes pubescens</name>
    <name type="common">White-rot fungus</name>
    <dbReference type="NCBI Taxonomy" id="154538"/>
    <lineage>
        <taxon>Eukaryota</taxon>
        <taxon>Fungi</taxon>
        <taxon>Dikarya</taxon>
        <taxon>Basidiomycota</taxon>
        <taxon>Agaricomycotina</taxon>
        <taxon>Agaricomycetes</taxon>
        <taxon>Polyporales</taxon>
        <taxon>Polyporaceae</taxon>
        <taxon>Trametes</taxon>
    </lineage>
</organism>
<evidence type="ECO:0000313" key="4">
    <source>
        <dbReference type="Proteomes" id="UP000184267"/>
    </source>
</evidence>
<gene>
    <name evidence="3" type="ORF">TRAPUB_7446</name>
</gene>
<comment type="caution">
    <text evidence="3">The sequence shown here is derived from an EMBL/GenBank/DDBJ whole genome shotgun (WGS) entry which is preliminary data.</text>
</comment>
<keyword evidence="2" id="KW-0472">Membrane</keyword>
<sequence>MLTHLPRQRQDYLAHVEEDDVHISLTSDEEQSAFLSRLNDLDAIKAVIPLAVGGTPTDDEKELYDILKNLQNNDSTSLDALDGERPPSVEVVATDAEPSADEAPAHDADYPTVGAPDLHVSPPLIIIAVSCIAAFLSMLCIGAGIYALTHLRSFMLKSDLAWDILPRLERRVGLDGPDDLSVGGGDGGDRTPRPGKPRLLTGDTLLPALILDEKLNEKTGGSSDIDSESAVDPDEKFEDAPEHSLLFLDPDLPPAYDDEAKPTLPQIVIDDIHADPDLLPLPDHARPTPFATPLASPASVPIQMRELPSSPSSKPLWSLRAADAPALGLSGSGSPTRAPSPGPQLPGALFSDEEMMVEISRPQPQSRPRPRQPLDIAFALQLRPGLGLGADSAWLVRFLMTMFGWMTVLIGGSGGESGEATRRALTA</sequence>
<proteinExistence type="predicted"/>
<dbReference type="EMBL" id="MNAD01001703">
    <property type="protein sequence ID" value="OJT02089.1"/>
    <property type="molecule type" value="Genomic_DNA"/>
</dbReference>
<protein>
    <submittedName>
        <fullName evidence="3">Uncharacterized protein</fullName>
    </submittedName>
</protein>